<reference evidence="3" key="1">
    <citation type="submission" date="2016-10" db="EMBL/GenBank/DDBJ databases">
        <authorList>
            <person name="Varghese N."/>
            <person name="Submissions S."/>
        </authorList>
    </citation>
    <scope>NUCLEOTIDE SEQUENCE [LARGE SCALE GENOMIC DNA]</scope>
    <source>
        <strain evidence="3">DS-12</strain>
    </source>
</reference>
<evidence type="ECO:0000313" key="3">
    <source>
        <dbReference type="Proteomes" id="UP000199036"/>
    </source>
</evidence>
<proteinExistence type="predicted"/>
<organism evidence="2 3">
    <name type="scientific">Paenimyroides ummariense</name>
    <dbReference type="NCBI Taxonomy" id="913024"/>
    <lineage>
        <taxon>Bacteria</taxon>
        <taxon>Pseudomonadati</taxon>
        <taxon>Bacteroidota</taxon>
        <taxon>Flavobacteriia</taxon>
        <taxon>Flavobacteriales</taxon>
        <taxon>Flavobacteriaceae</taxon>
        <taxon>Paenimyroides</taxon>
    </lineage>
</organism>
<dbReference type="EMBL" id="FOVI01000001">
    <property type="protein sequence ID" value="SFN07074.1"/>
    <property type="molecule type" value="Genomic_DNA"/>
</dbReference>
<evidence type="ECO:0000313" key="2">
    <source>
        <dbReference type="EMBL" id="SFN07074.1"/>
    </source>
</evidence>
<keyword evidence="1" id="KW-0732">Signal</keyword>
<feature type="non-terminal residue" evidence="2">
    <location>
        <position position="54"/>
    </location>
</feature>
<dbReference type="STRING" id="913024.SAMN05421741_1011"/>
<sequence length="54" mass="6264">MRNKYLLILFLVTSFLGFSQQPNYVDVDDTYTTDQLIKDILVGSKCDLVSNVRY</sequence>
<feature type="signal peptide" evidence="1">
    <location>
        <begin position="1"/>
        <end position="19"/>
    </location>
</feature>
<keyword evidence="3" id="KW-1185">Reference proteome</keyword>
<dbReference type="AlphaFoldDB" id="A0A1I4W0H4"/>
<evidence type="ECO:0000256" key="1">
    <source>
        <dbReference type="SAM" id="SignalP"/>
    </source>
</evidence>
<gene>
    <name evidence="2" type="ORF">SAMN05421741_1011</name>
</gene>
<feature type="chain" id="PRO_5011515928" evidence="1">
    <location>
        <begin position="20"/>
        <end position="54"/>
    </location>
</feature>
<name>A0A1I4W0H4_9FLAO</name>
<protein>
    <submittedName>
        <fullName evidence="2">Uncharacterized protein</fullName>
    </submittedName>
</protein>
<accession>A0A1I4W0H4</accession>
<dbReference type="Proteomes" id="UP000199036">
    <property type="component" value="Unassembled WGS sequence"/>
</dbReference>